<keyword evidence="5 11" id="KW-0472">Membrane</keyword>
<proteinExistence type="inferred from homology"/>
<dbReference type="OMA" id="NWSTSHY"/>
<dbReference type="PANTHER" id="PTHR19282">
    <property type="entry name" value="TETRASPANIN"/>
    <property type="match status" value="1"/>
</dbReference>
<feature type="region of interest" description="Disordered" evidence="10">
    <location>
        <begin position="34"/>
        <end position="63"/>
    </location>
</feature>
<reference evidence="12" key="3">
    <citation type="submission" date="2025-09" db="UniProtKB">
        <authorList>
            <consortium name="Ensembl"/>
        </authorList>
    </citation>
    <scope>IDENTIFICATION</scope>
</reference>
<gene>
    <name evidence="12" type="primary">TSPAN7</name>
</gene>
<comment type="subcellular location">
    <subcellularLocation>
        <location evidence="1">Membrane</location>
        <topology evidence="1">Multi-pass membrane protein</topology>
    </subcellularLocation>
</comment>
<keyword evidence="4 11" id="KW-1133">Transmembrane helix</keyword>
<comment type="function">
    <text evidence="7">May be involved in cell proliferation and cell motility.</text>
</comment>
<feature type="transmembrane region" description="Helical" evidence="11">
    <location>
        <begin position="83"/>
        <end position="109"/>
    </location>
</feature>
<dbReference type="InterPro" id="IPR018503">
    <property type="entry name" value="Tetraspanin_CS"/>
</dbReference>
<evidence type="ECO:0000313" key="12">
    <source>
        <dbReference type="Ensembl" id="ENSPANP00000021091.2"/>
    </source>
</evidence>
<keyword evidence="13" id="KW-1185">Reference proteome</keyword>
<dbReference type="GO" id="GO:0005886">
    <property type="term" value="C:plasma membrane"/>
    <property type="evidence" value="ECO:0007669"/>
    <property type="project" value="TreeGrafter"/>
</dbReference>
<reference evidence="12" key="2">
    <citation type="submission" date="2025-08" db="UniProtKB">
        <authorList>
            <consortium name="Ensembl"/>
        </authorList>
    </citation>
    <scope>IDENTIFICATION</scope>
</reference>
<dbReference type="Ensembl" id="ENSPANT00000056720.2">
    <property type="protein sequence ID" value="ENSPANP00000021091.2"/>
    <property type="gene ID" value="ENSPANG00000001627.3"/>
</dbReference>
<evidence type="ECO:0000256" key="7">
    <source>
        <dbReference type="ARBA" id="ARBA00056010"/>
    </source>
</evidence>
<evidence type="ECO:0000256" key="9">
    <source>
        <dbReference type="ARBA" id="ARBA00081335"/>
    </source>
</evidence>
<evidence type="ECO:0000256" key="2">
    <source>
        <dbReference type="ARBA" id="ARBA00006840"/>
    </source>
</evidence>
<feature type="transmembrane region" description="Helical" evidence="11">
    <location>
        <begin position="159"/>
        <end position="181"/>
    </location>
</feature>
<keyword evidence="6" id="KW-0325">Glycoprotein</keyword>
<evidence type="ECO:0000256" key="8">
    <source>
        <dbReference type="ARBA" id="ARBA00072056"/>
    </source>
</evidence>
<evidence type="ECO:0000256" key="11">
    <source>
        <dbReference type="SAM" id="Phobius"/>
    </source>
</evidence>
<evidence type="ECO:0000256" key="5">
    <source>
        <dbReference type="ARBA" id="ARBA00023136"/>
    </source>
</evidence>
<comment type="similarity">
    <text evidence="2">Belongs to the tetraspanin (TM4SF) family.</text>
</comment>
<dbReference type="PRINTS" id="PR00259">
    <property type="entry name" value="TMFOUR"/>
</dbReference>
<reference evidence="12 13" key="1">
    <citation type="submission" date="2012-03" db="EMBL/GenBank/DDBJ databases">
        <title>Whole Genome Assembly of Papio anubis.</title>
        <authorList>
            <person name="Liu Y.L."/>
            <person name="Abraham K.A."/>
            <person name="Akbar H.A."/>
            <person name="Ali S.A."/>
            <person name="Anosike U.A."/>
            <person name="Aqrawi P.A."/>
            <person name="Arias F.A."/>
            <person name="Attaway T.A."/>
            <person name="Awwad R.A."/>
            <person name="Babu C.B."/>
            <person name="Bandaranaike D.B."/>
            <person name="Battles P.B."/>
            <person name="Bell A.B."/>
            <person name="Beltran B.B."/>
            <person name="Berhane-Mersha D.B."/>
            <person name="Bess C.B."/>
            <person name="Bickham C.B."/>
            <person name="Bolden T.B."/>
            <person name="Carter K.C."/>
            <person name="Chau D.C."/>
            <person name="Chavez A.C."/>
            <person name="Clerc-Blankenburg K.C."/>
            <person name="Coyle M.C."/>
            <person name="Dao M.D."/>
            <person name="Davila M.L.D."/>
            <person name="Davy-Carroll L.D."/>
            <person name="Denson S.D."/>
            <person name="Dinh H.D."/>
            <person name="Fernandez S.F."/>
            <person name="Fernando P.F."/>
            <person name="Forbes L.F."/>
            <person name="Francis C.F."/>
            <person name="Francisco L.F."/>
            <person name="Fu Q.F."/>
            <person name="Garcia-Iii R.G."/>
            <person name="Garrett T.G."/>
            <person name="Gross S.G."/>
            <person name="Gubbala S.G."/>
            <person name="Hirani K.H."/>
            <person name="Hogues M.H."/>
            <person name="Hollins B.H."/>
            <person name="Jackson L.J."/>
            <person name="Javaid M.J."/>
            <person name="Jhangiani S.J."/>
            <person name="Johnson A.J."/>
            <person name="Johnson B.J."/>
            <person name="Jones J.J."/>
            <person name="Joshi V.J."/>
            <person name="Kalu J.K."/>
            <person name="Khan N.K."/>
            <person name="Korchina V.K."/>
            <person name="Kovar C.K."/>
            <person name="Lago L.L."/>
            <person name="Lara F.L."/>
            <person name="Le T.-K.L."/>
            <person name="Lee S.L."/>
            <person name="Legall-Iii F.L."/>
            <person name="Lemon S.L."/>
            <person name="Liu J.L."/>
            <person name="Liu Y.-S.L."/>
            <person name="Liyanage D.L."/>
            <person name="Lopez J.L."/>
            <person name="Lorensuhewa L.L."/>
            <person name="Mata R.M."/>
            <person name="Mathew T.M."/>
            <person name="Mercado C.M."/>
            <person name="Mercado I.M."/>
            <person name="Morales K.M."/>
            <person name="Morgan M.M."/>
            <person name="Munidasa M.M."/>
            <person name="Ngo D.N."/>
            <person name="Nguyen L.N."/>
            <person name="Nguyen T.N."/>
            <person name="Nguyen N.N."/>
            <person name="Obregon M.O."/>
            <person name="Okwuonu G.O."/>
            <person name="Ongeri F.O."/>
            <person name="Onwere C.O."/>
            <person name="Osifeso I.O."/>
            <person name="Parra A.P."/>
            <person name="Patil S.P."/>
            <person name="Perez A.P."/>
            <person name="Perez Y.P."/>
            <person name="Pham C.P."/>
            <person name="Pu L.-L.P."/>
            <person name="Puazo M.P."/>
            <person name="Quiroz J.Q."/>
            <person name="Rouhana J.R."/>
            <person name="Ruiz M.R."/>
            <person name="Ruiz S.-J.R."/>
            <person name="Saada N.S."/>
            <person name="Santibanez J.S."/>
            <person name="Scheel M.S."/>
            <person name="Schneider B.S."/>
            <person name="Simmons D.S."/>
            <person name="Sisson I.S."/>
            <person name="Tang L.-Y.T."/>
            <person name="Thornton R.T."/>
            <person name="Tisius J.T."/>
            <person name="Toledanes G.T."/>
            <person name="Trejos Z.T."/>
            <person name="Usmani K.U."/>
            <person name="Varghese R.V."/>
            <person name="Vattathil S.V."/>
            <person name="Vee V.V."/>
            <person name="Walker D.W."/>
            <person name="Weissenberger G.W."/>
            <person name="White C.W."/>
            <person name="Williams A.W."/>
            <person name="Woodworth J.W."/>
            <person name="Wright R.W."/>
            <person name="Zhu Y.Z."/>
            <person name="Han Y.H."/>
            <person name="Newsham I.N."/>
            <person name="Nazareth L.N."/>
            <person name="Worley K.W."/>
            <person name="Muzny D.M."/>
            <person name="Rogers J.R."/>
            <person name="Gibbs R.G."/>
        </authorList>
    </citation>
    <scope>NUCLEOTIDE SEQUENCE [LARGE SCALE GENOMIC DNA]</scope>
</reference>
<dbReference type="PROSITE" id="PS00421">
    <property type="entry name" value="TM4_1"/>
    <property type="match status" value="1"/>
</dbReference>
<dbReference type="ExpressionAtlas" id="A0A2I3LCB5">
    <property type="expression patterns" value="baseline"/>
</dbReference>
<feature type="transmembrane region" description="Helical" evidence="11">
    <location>
        <begin position="129"/>
        <end position="147"/>
    </location>
</feature>
<name>A0A2I3LCB5_PAPAN</name>
<dbReference type="GeneTree" id="ENSGT00940000156153"/>
<dbReference type="FunFam" id="1.10.1450.10:FF:000003">
    <property type="entry name" value="Tetraspanin"/>
    <property type="match status" value="1"/>
</dbReference>
<evidence type="ECO:0000256" key="6">
    <source>
        <dbReference type="ARBA" id="ARBA00023180"/>
    </source>
</evidence>
<dbReference type="PANTHER" id="PTHR19282:SF257">
    <property type="entry name" value="TETRASPANIN-7"/>
    <property type="match status" value="1"/>
</dbReference>
<organism evidence="12 13">
    <name type="scientific">Papio anubis</name>
    <name type="common">Olive baboon</name>
    <dbReference type="NCBI Taxonomy" id="9555"/>
    <lineage>
        <taxon>Eukaryota</taxon>
        <taxon>Metazoa</taxon>
        <taxon>Chordata</taxon>
        <taxon>Craniata</taxon>
        <taxon>Vertebrata</taxon>
        <taxon>Euteleostomi</taxon>
        <taxon>Mammalia</taxon>
        <taxon>Eutheria</taxon>
        <taxon>Euarchontoglires</taxon>
        <taxon>Primates</taxon>
        <taxon>Haplorrhini</taxon>
        <taxon>Catarrhini</taxon>
        <taxon>Cercopithecidae</taxon>
        <taxon>Cercopithecinae</taxon>
        <taxon>Papio</taxon>
    </lineage>
</organism>
<dbReference type="Pfam" id="PF00335">
    <property type="entry name" value="Tetraspanin"/>
    <property type="match status" value="1"/>
</dbReference>
<dbReference type="Gene3D" id="1.10.1450.10">
    <property type="entry name" value="Tetraspanin"/>
    <property type="match status" value="1"/>
</dbReference>
<evidence type="ECO:0000313" key="13">
    <source>
        <dbReference type="Proteomes" id="UP000028761"/>
    </source>
</evidence>
<evidence type="ECO:0000256" key="3">
    <source>
        <dbReference type="ARBA" id="ARBA00022692"/>
    </source>
</evidence>
<dbReference type="InterPro" id="IPR018499">
    <property type="entry name" value="Tetraspanin/Peripherin"/>
</dbReference>
<feature type="compositionally biased region" description="Pro residues" evidence="10">
    <location>
        <begin position="40"/>
        <end position="63"/>
    </location>
</feature>
<dbReference type="Proteomes" id="UP000028761">
    <property type="component" value="Chromosome X"/>
</dbReference>
<dbReference type="Bgee" id="ENSPANG00000001627">
    <property type="expression patterns" value="Expressed in visual cortex and 66 other cell types or tissues"/>
</dbReference>
<evidence type="ECO:0000256" key="1">
    <source>
        <dbReference type="ARBA" id="ARBA00004141"/>
    </source>
</evidence>
<protein>
    <recommendedName>
        <fullName evidence="8">Tetraspanin-7</fullName>
    </recommendedName>
    <alternativeName>
        <fullName evidence="9">Transmembrane 4 superfamily member 2</fullName>
    </alternativeName>
</protein>
<dbReference type="InterPro" id="IPR008952">
    <property type="entry name" value="Tetraspanin_EC2_sf"/>
</dbReference>
<evidence type="ECO:0000256" key="4">
    <source>
        <dbReference type="ARBA" id="ARBA00022989"/>
    </source>
</evidence>
<dbReference type="CDD" id="cd03161">
    <property type="entry name" value="TM4SF2_6_like_LEL"/>
    <property type="match status" value="1"/>
</dbReference>
<accession>A0A2I3LCB5</accession>
<dbReference type="AlphaFoldDB" id="A0A2I3LCB5"/>
<keyword evidence="3 11" id="KW-0812">Transmembrane</keyword>
<dbReference type="SUPFAM" id="SSF48652">
    <property type="entry name" value="Tetraspanin"/>
    <property type="match status" value="1"/>
</dbReference>
<evidence type="ECO:0000256" key="10">
    <source>
        <dbReference type="SAM" id="MobiDB-lite"/>
    </source>
</evidence>
<sequence length="318" mass="34816">MRSHCPALLGFFSRSTARCALTHAHGLAGALTRPLATRAPGPPRPIPPLPPSRAPARRLPPPPPPELCSMASRRMETKPVITCLKTLLIIYSFVFWITGVILLAVGVWGKLTLGTYISLIAENSTNAPYVLIGTGTTIVVFGLFGCFATCRGSPWMLKLYAMFLSLVFLAELVAGISGFVFRHEIKDTFLRTYTDAMQNYNGNDERSRAVDHVQRSLSCCGVQNYTNWSTSPYFLDHGIPPSCCMNETDCNPQDLHNLTVAATKVNQKGCYDLVTSFMETNMGIIAGVAFGIAFSQLIGMLLACCLSRFITANQYEMV</sequence>
<dbReference type="InterPro" id="IPR048232">
    <property type="entry name" value="TSN6/7_LEL"/>
</dbReference>
<feature type="transmembrane region" description="Helical" evidence="11">
    <location>
        <begin position="284"/>
        <end position="310"/>
    </location>
</feature>